<dbReference type="Proteomes" id="UP000741360">
    <property type="component" value="Unassembled WGS sequence"/>
</dbReference>
<evidence type="ECO:0000313" key="6">
    <source>
        <dbReference type="Proteomes" id="UP000741360"/>
    </source>
</evidence>
<evidence type="ECO:0000256" key="1">
    <source>
        <dbReference type="ARBA" id="ARBA00006432"/>
    </source>
</evidence>
<dbReference type="InterPro" id="IPR025110">
    <property type="entry name" value="AMP-bd_C"/>
</dbReference>
<dbReference type="InterPro" id="IPR042099">
    <property type="entry name" value="ANL_N_sf"/>
</dbReference>
<feature type="domain" description="AMP-binding enzyme C-terminal" evidence="4">
    <location>
        <begin position="434"/>
        <end position="509"/>
    </location>
</feature>
<reference evidence="5" key="1">
    <citation type="submission" date="2020-07" db="EMBL/GenBank/DDBJ databases">
        <title>Huge and variable diversity of episymbiotic CPR bacteria and DPANN archaea in groundwater ecosystems.</title>
        <authorList>
            <person name="He C.Y."/>
            <person name="Keren R."/>
            <person name="Whittaker M."/>
            <person name="Farag I.F."/>
            <person name="Doudna J."/>
            <person name="Cate J.H.D."/>
            <person name="Banfield J.F."/>
        </authorList>
    </citation>
    <scope>NUCLEOTIDE SEQUENCE</scope>
    <source>
        <strain evidence="5">NC_groundwater_717_Ag_S-0.2um_59_8</strain>
    </source>
</reference>
<name>A0A932M0K5_UNCTE</name>
<protein>
    <submittedName>
        <fullName evidence="5">AMP-binding protein</fullName>
    </submittedName>
</protein>
<dbReference type="Pfam" id="PF00501">
    <property type="entry name" value="AMP-binding"/>
    <property type="match status" value="1"/>
</dbReference>
<proteinExistence type="inferred from homology"/>
<comment type="similarity">
    <text evidence="1">Belongs to the ATP-dependent AMP-binding enzyme family.</text>
</comment>
<dbReference type="FunFam" id="3.30.300.30:FF:000007">
    <property type="entry name" value="4-coumarate--CoA ligase 2"/>
    <property type="match status" value="1"/>
</dbReference>
<dbReference type="InterPro" id="IPR020845">
    <property type="entry name" value="AMP-binding_CS"/>
</dbReference>
<keyword evidence="2" id="KW-0436">Ligase</keyword>
<dbReference type="PANTHER" id="PTHR24096:SF149">
    <property type="entry name" value="AMP-BINDING DOMAIN-CONTAINING PROTEIN-RELATED"/>
    <property type="match status" value="1"/>
</dbReference>
<dbReference type="GO" id="GO:0016405">
    <property type="term" value="F:CoA-ligase activity"/>
    <property type="evidence" value="ECO:0007669"/>
    <property type="project" value="TreeGrafter"/>
</dbReference>
<organism evidence="5 6">
    <name type="scientific">Tectimicrobiota bacterium</name>
    <dbReference type="NCBI Taxonomy" id="2528274"/>
    <lineage>
        <taxon>Bacteria</taxon>
        <taxon>Pseudomonadati</taxon>
        <taxon>Nitrospinota/Tectimicrobiota group</taxon>
        <taxon>Candidatus Tectimicrobiota</taxon>
    </lineage>
</organism>
<comment type="caution">
    <text evidence="5">The sequence shown here is derived from an EMBL/GenBank/DDBJ whole genome shotgun (WGS) entry which is preliminary data.</text>
</comment>
<dbReference type="AlphaFoldDB" id="A0A932M0K5"/>
<dbReference type="InterPro" id="IPR000873">
    <property type="entry name" value="AMP-dep_synth/lig_dom"/>
</dbReference>
<feature type="domain" description="AMP-dependent synthetase/ligase" evidence="3">
    <location>
        <begin position="22"/>
        <end position="384"/>
    </location>
</feature>
<accession>A0A932M0K5</accession>
<dbReference type="Pfam" id="PF13193">
    <property type="entry name" value="AMP-binding_C"/>
    <property type="match status" value="1"/>
</dbReference>
<dbReference type="PANTHER" id="PTHR24096">
    <property type="entry name" value="LONG-CHAIN-FATTY-ACID--COA LIGASE"/>
    <property type="match status" value="1"/>
</dbReference>
<evidence type="ECO:0000259" key="4">
    <source>
        <dbReference type="Pfam" id="PF13193"/>
    </source>
</evidence>
<dbReference type="InterPro" id="IPR045851">
    <property type="entry name" value="AMP-bd_C_sf"/>
</dbReference>
<dbReference type="SUPFAM" id="SSF56801">
    <property type="entry name" value="Acetyl-CoA synthetase-like"/>
    <property type="match status" value="1"/>
</dbReference>
<sequence>MNPILRPSLKPYPEISLPEVLSRSAKHFGDKIAAVHGSQTATFSQLNAQCAGIAAGLARSGVEPGQRVALMGQNSIDYIAAFFGILKAGGVVVPFSPAYAAREIAAQLVDCEAAAAIVDSDLLARFTEAGGSLIPAEKRISIGKPEEDRGPCLENLGISPGTGVSFPPLAPDRLAVIAYSSGTTGVPKGVMLTHRNLVTNLVQFQYQDPMPITPADTFLNHLPFFHIYGMNVLMAEAVAVGATQVIMSRYDPEELVDLIARHRATLLFTVPPVLLSLVHFPRIQDRDLSSLRYVNSGAAPLPAEVAREFRALTGVPVKQGYGLTETSPAINTDFYAHAEIESVGPPLADTEERVLDLRGPRRVLGPGEVGELVVRGPQVMRGYWRDPGLTSRVLVDGWFHTGDLARMDERGYVFIVGRTKEMIKYKGYTVAPAELEALLLEHPLVQDCAVIGVADQEAGEIPKAFVVLKPGQAVSGDVLMEFLRGKVAGYKRVRQVEFVDAVPRSPSGKILRHLLASKAAPGSVLKGG</sequence>
<dbReference type="Gene3D" id="3.30.300.30">
    <property type="match status" value="1"/>
</dbReference>
<dbReference type="EMBL" id="JACPSX010000049">
    <property type="protein sequence ID" value="MBI3014021.1"/>
    <property type="molecule type" value="Genomic_DNA"/>
</dbReference>
<dbReference type="Gene3D" id="3.40.50.12780">
    <property type="entry name" value="N-terminal domain of ligase-like"/>
    <property type="match status" value="1"/>
</dbReference>
<evidence type="ECO:0000313" key="5">
    <source>
        <dbReference type="EMBL" id="MBI3014021.1"/>
    </source>
</evidence>
<dbReference type="PROSITE" id="PS00455">
    <property type="entry name" value="AMP_BINDING"/>
    <property type="match status" value="1"/>
</dbReference>
<evidence type="ECO:0000256" key="2">
    <source>
        <dbReference type="ARBA" id="ARBA00022598"/>
    </source>
</evidence>
<evidence type="ECO:0000259" key="3">
    <source>
        <dbReference type="Pfam" id="PF00501"/>
    </source>
</evidence>
<gene>
    <name evidence="5" type="ORF">HYY65_02915</name>
</gene>